<dbReference type="AlphaFoldDB" id="M4EHE5"/>
<keyword evidence="4 8" id="KW-0479">Metal-binding</keyword>
<dbReference type="SUPFAM" id="SSF48264">
    <property type="entry name" value="Cytochrome P450"/>
    <property type="match status" value="1"/>
</dbReference>
<evidence type="ECO:0000256" key="2">
    <source>
        <dbReference type="ARBA" id="ARBA00010617"/>
    </source>
</evidence>
<organism evidence="10 11">
    <name type="scientific">Brassica campestris</name>
    <name type="common">Field mustard</name>
    <dbReference type="NCBI Taxonomy" id="3711"/>
    <lineage>
        <taxon>Eukaryota</taxon>
        <taxon>Viridiplantae</taxon>
        <taxon>Streptophyta</taxon>
        <taxon>Embryophyta</taxon>
        <taxon>Tracheophyta</taxon>
        <taxon>Spermatophyta</taxon>
        <taxon>Magnoliopsida</taxon>
        <taxon>eudicotyledons</taxon>
        <taxon>Gunneridae</taxon>
        <taxon>Pentapetalae</taxon>
        <taxon>rosids</taxon>
        <taxon>malvids</taxon>
        <taxon>Brassicales</taxon>
        <taxon>Brassicaceae</taxon>
        <taxon>Brassiceae</taxon>
        <taxon>Brassica</taxon>
    </lineage>
</organism>
<keyword evidence="9" id="KW-0812">Transmembrane</keyword>
<dbReference type="Proteomes" id="UP000011750">
    <property type="component" value="Chromosome A04"/>
</dbReference>
<reference evidence="10 11" key="1">
    <citation type="journal article" date="2011" name="Nat. Genet.">
        <title>The genome of the mesopolyploid crop species Brassica rapa.</title>
        <authorList>
            <consortium name="Brassica rapa Genome Sequencing Project Consortium"/>
            <person name="Wang X."/>
            <person name="Wang H."/>
            <person name="Wang J."/>
            <person name="Sun R."/>
            <person name="Wu J."/>
            <person name="Liu S."/>
            <person name="Bai Y."/>
            <person name="Mun J.H."/>
            <person name="Bancroft I."/>
            <person name="Cheng F."/>
            <person name="Huang S."/>
            <person name="Li X."/>
            <person name="Hua W."/>
            <person name="Wang J."/>
            <person name="Wang X."/>
            <person name="Freeling M."/>
            <person name="Pires J.C."/>
            <person name="Paterson A.H."/>
            <person name="Chalhoub B."/>
            <person name="Wang B."/>
            <person name="Hayward A."/>
            <person name="Sharpe A.G."/>
            <person name="Park B.S."/>
            <person name="Weisshaar B."/>
            <person name="Liu B."/>
            <person name="Li B."/>
            <person name="Liu B."/>
            <person name="Tong C."/>
            <person name="Song C."/>
            <person name="Duran C."/>
            <person name="Peng C."/>
            <person name="Geng C."/>
            <person name="Koh C."/>
            <person name="Lin C."/>
            <person name="Edwards D."/>
            <person name="Mu D."/>
            <person name="Shen D."/>
            <person name="Soumpourou E."/>
            <person name="Li F."/>
            <person name="Fraser F."/>
            <person name="Conant G."/>
            <person name="Lassalle G."/>
            <person name="King G.J."/>
            <person name="Bonnema G."/>
            <person name="Tang H."/>
            <person name="Wang H."/>
            <person name="Belcram H."/>
            <person name="Zhou H."/>
            <person name="Hirakawa H."/>
            <person name="Abe H."/>
            <person name="Guo H."/>
            <person name="Wang H."/>
            <person name="Jin H."/>
            <person name="Parkin I.A."/>
            <person name="Batley J."/>
            <person name="Kim J.S."/>
            <person name="Just J."/>
            <person name="Li J."/>
            <person name="Xu J."/>
            <person name="Deng J."/>
            <person name="Kim J.A."/>
            <person name="Li J."/>
            <person name="Yu J."/>
            <person name="Meng J."/>
            <person name="Wang J."/>
            <person name="Min J."/>
            <person name="Poulain J."/>
            <person name="Wang J."/>
            <person name="Hatakeyama K."/>
            <person name="Wu K."/>
            <person name="Wang L."/>
            <person name="Fang L."/>
            <person name="Trick M."/>
            <person name="Links M.G."/>
            <person name="Zhao M."/>
            <person name="Jin M."/>
            <person name="Ramchiary N."/>
            <person name="Drou N."/>
            <person name="Berkman P.J."/>
            <person name="Cai Q."/>
            <person name="Huang Q."/>
            <person name="Li R."/>
            <person name="Tabata S."/>
            <person name="Cheng S."/>
            <person name="Zhang S."/>
            <person name="Zhang S."/>
            <person name="Huang S."/>
            <person name="Sato S."/>
            <person name="Sun S."/>
            <person name="Kwon S.J."/>
            <person name="Choi S.R."/>
            <person name="Lee T.H."/>
            <person name="Fan W."/>
            <person name="Zhao X."/>
            <person name="Tan X."/>
            <person name="Xu X."/>
            <person name="Wang Y."/>
            <person name="Qiu Y."/>
            <person name="Yin Y."/>
            <person name="Li Y."/>
            <person name="Du Y."/>
            <person name="Liao Y."/>
            <person name="Lim Y."/>
            <person name="Narusaka Y."/>
            <person name="Wang Y."/>
            <person name="Wang Z."/>
            <person name="Li Z."/>
            <person name="Wang Z."/>
            <person name="Xiong Z."/>
            <person name="Zhang Z."/>
        </authorList>
    </citation>
    <scope>NUCLEOTIDE SEQUENCE [LARGE SCALE GENOMIC DNA]</scope>
    <source>
        <strain evidence="10 11">cv. Chiifu-401-42</strain>
    </source>
</reference>
<dbReference type="GO" id="GO:0016705">
    <property type="term" value="F:oxidoreductase activity, acting on paired donors, with incorporation or reduction of molecular oxygen"/>
    <property type="evidence" value="ECO:0007669"/>
    <property type="project" value="InterPro"/>
</dbReference>
<dbReference type="STRING" id="51351.M4EHE5"/>
<evidence type="ECO:0000256" key="7">
    <source>
        <dbReference type="ARBA" id="ARBA00023033"/>
    </source>
</evidence>
<evidence type="ECO:0000256" key="8">
    <source>
        <dbReference type="PIRSR" id="PIRSR602401-1"/>
    </source>
</evidence>
<dbReference type="Pfam" id="PF00067">
    <property type="entry name" value="p450"/>
    <property type="match status" value="1"/>
</dbReference>
<evidence type="ECO:0000313" key="11">
    <source>
        <dbReference type="Proteomes" id="UP000011750"/>
    </source>
</evidence>
<reference evidence="10" key="3">
    <citation type="submission" date="2023-03" db="UniProtKB">
        <authorList>
            <consortium name="EnsemblPlants"/>
        </authorList>
    </citation>
    <scope>IDENTIFICATION</scope>
    <source>
        <strain evidence="10">cv. Chiifu-401-42</strain>
    </source>
</reference>
<dbReference type="InterPro" id="IPR001128">
    <property type="entry name" value="Cyt_P450"/>
</dbReference>
<evidence type="ECO:0000256" key="5">
    <source>
        <dbReference type="ARBA" id="ARBA00023002"/>
    </source>
</evidence>
<dbReference type="Gramene" id="Bra028210.1">
    <property type="protein sequence ID" value="Bra028210.1-P"/>
    <property type="gene ID" value="Bra028210"/>
</dbReference>
<evidence type="ECO:0000256" key="4">
    <source>
        <dbReference type="ARBA" id="ARBA00022723"/>
    </source>
</evidence>
<accession>M4EHE5</accession>
<dbReference type="InterPro" id="IPR002401">
    <property type="entry name" value="Cyt_P450_E_grp-I"/>
</dbReference>
<keyword evidence="3 8" id="KW-0349">Heme</keyword>
<evidence type="ECO:0008006" key="12">
    <source>
        <dbReference type="Google" id="ProtNLM"/>
    </source>
</evidence>
<feature type="binding site" description="axial binding residue" evidence="8">
    <location>
        <position position="394"/>
    </location>
    <ligand>
        <name>heme</name>
        <dbReference type="ChEBI" id="CHEBI:30413"/>
    </ligand>
    <ligandPart>
        <name>Fe</name>
        <dbReference type="ChEBI" id="CHEBI:18248"/>
    </ligandPart>
</feature>
<dbReference type="eggNOG" id="KOG0157">
    <property type="taxonomic scope" value="Eukaryota"/>
</dbReference>
<dbReference type="PRINTS" id="PR00385">
    <property type="entry name" value="P450"/>
</dbReference>
<dbReference type="PANTHER" id="PTHR24296">
    <property type="entry name" value="CYTOCHROME P450"/>
    <property type="match status" value="1"/>
</dbReference>
<dbReference type="PRINTS" id="PR00463">
    <property type="entry name" value="EP450I"/>
</dbReference>
<dbReference type="GO" id="GO:0005506">
    <property type="term" value="F:iron ion binding"/>
    <property type="evidence" value="ECO:0007669"/>
    <property type="project" value="InterPro"/>
</dbReference>
<comment type="similarity">
    <text evidence="2">Belongs to the cytochrome P450 family.</text>
</comment>
<keyword evidence="9" id="KW-1133">Transmembrane helix</keyword>
<dbReference type="GO" id="GO:0020037">
    <property type="term" value="F:heme binding"/>
    <property type="evidence" value="ECO:0007669"/>
    <property type="project" value="InterPro"/>
</dbReference>
<keyword evidence="11" id="KW-1185">Reference proteome</keyword>
<proteinExistence type="inferred from homology"/>
<keyword evidence="9" id="KW-0472">Membrane</keyword>
<dbReference type="InParanoid" id="M4EHE5"/>
<dbReference type="GO" id="GO:0004497">
    <property type="term" value="F:monooxygenase activity"/>
    <property type="evidence" value="ECO:0007669"/>
    <property type="project" value="UniProtKB-KW"/>
</dbReference>
<keyword evidence="7" id="KW-0503">Monooxygenase</keyword>
<dbReference type="InterPro" id="IPR036396">
    <property type="entry name" value="Cyt_P450_sf"/>
</dbReference>
<comment type="cofactor">
    <cofactor evidence="1 8">
        <name>heme</name>
        <dbReference type="ChEBI" id="CHEBI:30413"/>
    </cofactor>
</comment>
<dbReference type="OMA" id="TVNFSPY"/>
<evidence type="ECO:0000256" key="1">
    <source>
        <dbReference type="ARBA" id="ARBA00001971"/>
    </source>
</evidence>
<dbReference type="Gene3D" id="1.10.630.10">
    <property type="entry name" value="Cytochrome P450"/>
    <property type="match status" value="1"/>
</dbReference>
<name>M4EHE5_BRACM</name>
<evidence type="ECO:0000256" key="6">
    <source>
        <dbReference type="ARBA" id="ARBA00023004"/>
    </source>
</evidence>
<dbReference type="HOGENOM" id="CLU_001570_27_2_1"/>
<dbReference type="EnsemblPlants" id="Bra028210.1">
    <property type="protein sequence ID" value="Bra028210.1-P"/>
    <property type="gene ID" value="Bra028210"/>
</dbReference>
<keyword evidence="5" id="KW-0560">Oxidoreductase</keyword>
<sequence length="456" mass="52233">MVFEASIAIFCFIPLCFFLFMNPRDNLLRNWPVLGMLPGLLVEFHRIYEFSVEILRSSNLTFTFKGPWYSGMDMLFTVDQANIHHIVSSNFSNYTKEEGAVVDLQDVFVRFTFDTTLVMVTGSADPRSLCVEMPEADEFAKALNDVGEGVMYRHVKPRFLWKLQRWVGFGQEKKLSKADAILTRMCARLIYSKREEIISREHAHTANDEAADLLTSHMKLDATKYDLLNPSDGKFLRDTMLSFILAGRDATASALTWFFWLLSENPEVVTKIRQEVNINLLKICGQERPSNDYSIECLNKLVYLRGALYESMRLYPPVPFERMTPVRPDVLPSGHKVDASMKILIFIYALGRMEAVWGEDALEFKPGRWVSETGGFREEPSYKFFAFFGGPRSCLGKLLAMTLMKTVVVEILQNYDFQLVKGQTIEPATGPILRMKHGLRVKLTKRCSSYETNENT</sequence>
<evidence type="ECO:0000313" key="10">
    <source>
        <dbReference type="EnsemblPlants" id="Bra028210.1-P"/>
    </source>
</evidence>
<feature type="transmembrane region" description="Helical" evidence="9">
    <location>
        <begin position="6"/>
        <end position="22"/>
    </location>
</feature>
<evidence type="ECO:0000256" key="3">
    <source>
        <dbReference type="ARBA" id="ARBA00022617"/>
    </source>
</evidence>
<protein>
    <recommendedName>
        <fullName evidence="12">Cytochrome P450</fullName>
    </recommendedName>
</protein>
<reference evidence="10 11" key="2">
    <citation type="journal article" date="2018" name="Hortic Res">
        <title>Improved Brassica rapa reference genome by single-molecule sequencing and chromosome conformation capture technologies.</title>
        <authorList>
            <person name="Zhang L."/>
            <person name="Cai X."/>
            <person name="Wu J."/>
            <person name="Liu M."/>
            <person name="Grob S."/>
            <person name="Cheng F."/>
            <person name="Liang J."/>
            <person name="Cai C."/>
            <person name="Liu Z."/>
            <person name="Liu B."/>
            <person name="Wang F."/>
            <person name="Li S."/>
            <person name="Liu F."/>
            <person name="Li X."/>
            <person name="Cheng L."/>
            <person name="Yang W."/>
            <person name="Li M.H."/>
            <person name="Grossniklaus U."/>
            <person name="Zheng H."/>
            <person name="Wang X."/>
        </authorList>
    </citation>
    <scope>NUCLEOTIDE SEQUENCE [LARGE SCALE GENOMIC DNA]</scope>
    <source>
        <strain evidence="10 11">cv. Chiifu-401-42</strain>
    </source>
</reference>
<keyword evidence="6 8" id="KW-0408">Iron</keyword>
<evidence type="ECO:0000256" key="9">
    <source>
        <dbReference type="SAM" id="Phobius"/>
    </source>
</evidence>